<evidence type="ECO:0000313" key="3">
    <source>
        <dbReference type="Proteomes" id="UP000000233"/>
    </source>
</evidence>
<dbReference type="SUPFAM" id="SSF54637">
    <property type="entry name" value="Thioesterase/thiol ester dehydrase-isomerase"/>
    <property type="match status" value="1"/>
</dbReference>
<dbReference type="InterPro" id="IPR029069">
    <property type="entry name" value="HotDog_dom_sf"/>
</dbReference>
<proteinExistence type="predicted"/>
<dbReference type="Pfam" id="PF01575">
    <property type="entry name" value="MaoC_dehydratas"/>
    <property type="match status" value="1"/>
</dbReference>
<name>A4VR12_STUS1</name>
<feature type="domain" description="MaoC-like" evidence="1">
    <location>
        <begin position="59"/>
        <end position="158"/>
    </location>
</feature>
<dbReference type="EMBL" id="CP000304">
    <property type="protein sequence ID" value="ABP81413.1"/>
    <property type="molecule type" value="Genomic_DNA"/>
</dbReference>
<dbReference type="InterPro" id="IPR002539">
    <property type="entry name" value="MaoC-like_dom"/>
</dbReference>
<dbReference type="InterPro" id="IPR039375">
    <property type="entry name" value="NodN-like"/>
</dbReference>
<dbReference type="AlphaFoldDB" id="A4VR12"/>
<dbReference type="Proteomes" id="UP000000233">
    <property type="component" value="Chromosome"/>
</dbReference>
<dbReference type="CDD" id="cd03450">
    <property type="entry name" value="NodN"/>
    <property type="match status" value="1"/>
</dbReference>
<protein>
    <submittedName>
        <fullName evidence="2">MaoC domain protein</fullName>
    </submittedName>
</protein>
<dbReference type="PANTHER" id="PTHR42993">
    <property type="entry name" value="MAOC-LIKE DEHYDRATASE DOMAIN-CONTAINING PROTEIN"/>
    <property type="match status" value="1"/>
</dbReference>
<keyword evidence="3" id="KW-1185">Reference proteome</keyword>
<sequence length="198" mass="21845">MTAHSRCRCWFARAARRADLARCQDALRRVPLPTAIHAGSQEQSGGHMPQVPVAQLKDYIGKELGHSEWLTIDQQRVDRFADCTGDHQFIHVDPEKAAQTPFGGTIAHGFLSLSLLPMLSGDLLVVPEGTRMGVNYGLDSLRFIQPVRVGSRVRLGLTLIDAHEKNPGQWLLKARAVMEIEGSEKPAYIAETLALCIL</sequence>
<dbReference type="HOGENOM" id="CLU_108911_0_0_6"/>
<dbReference type="eggNOG" id="COG2030">
    <property type="taxonomic scope" value="Bacteria"/>
</dbReference>
<dbReference type="PANTHER" id="PTHR42993:SF1">
    <property type="entry name" value="MAOC-LIKE DEHYDRATASE DOMAIN-CONTAINING PROTEIN"/>
    <property type="match status" value="1"/>
</dbReference>
<gene>
    <name evidence="2" type="ordered locus">PST_3790</name>
</gene>
<evidence type="ECO:0000313" key="2">
    <source>
        <dbReference type="EMBL" id="ABP81413.1"/>
    </source>
</evidence>
<evidence type="ECO:0000259" key="1">
    <source>
        <dbReference type="Pfam" id="PF01575"/>
    </source>
</evidence>
<organism evidence="2 3">
    <name type="scientific">Stutzerimonas stutzeri (strain A1501)</name>
    <name type="common">Pseudomonas stutzeri</name>
    <dbReference type="NCBI Taxonomy" id="379731"/>
    <lineage>
        <taxon>Bacteria</taxon>
        <taxon>Pseudomonadati</taxon>
        <taxon>Pseudomonadota</taxon>
        <taxon>Gammaproteobacteria</taxon>
        <taxon>Pseudomonadales</taxon>
        <taxon>Pseudomonadaceae</taxon>
        <taxon>Stutzerimonas</taxon>
    </lineage>
</organism>
<accession>A4VR12</accession>
<reference evidence="2 3" key="1">
    <citation type="journal article" date="2008" name="Proc. Natl. Acad. Sci. U.S.A.">
        <title>Nitrogen fixation island and rhizosphere competence traits in the genome of root-associated Pseudomonas stutzeri A1501.</title>
        <authorList>
            <person name="Yan Y."/>
            <person name="Yang J."/>
            <person name="Dou Y."/>
            <person name="Chen M."/>
            <person name="Ping S."/>
            <person name="Peng J."/>
            <person name="Lu W."/>
            <person name="Zhang W."/>
            <person name="Yao Z."/>
            <person name="Li H."/>
            <person name="Liu W."/>
            <person name="He S."/>
            <person name="Geng L."/>
            <person name="Zhang X."/>
            <person name="Yang F."/>
            <person name="Yu H."/>
            <person name="Zhan Y."/>
            <person name="Li D."/>
            <person name="Lin Z."/>
            <person name="Wang Y."/>
            <person name="Elmerich C."/>
            <person name="Lin M."/>
            <person name="Jin Q."/>
        </authorList>
    </citation>
    <scope>NUCLEOTIDE SEQUENCE [LARGE SCALE GENOMIC DNA]</scope>
    <source>
        <strain evidence="2 3">A1501</strain>
    </source>
</reference>
<dbReference type="Gene3D" id="3.10.129.10">
    <property type="entry name" value="Hotdog Thioesterase"/>
    <property type="match status" value="1"/>
</dbReference>
<dbReference type="KEGG" id="psa:PST_3790"/>